<name>A0AAU8DWH8_9ACTN</name>
<dbReference type="InterPro" id="IPR029063">
    <property type="entry name" value="SAM-dependent_MTases_sf"/>
</dbReference>
<gene>
    <name evidence="2" type="ORF">ABLG96_07870</name>
</gene>
<protein>
    <submittedName>
        <fullName evidence="2">Class I SAM-dependent methyltransferase</fullName>
        <ecNumber evidence="2">2.1.-.-</ecNumber>
    </submittedName>
</protein>
<dbReference type="CDD" id="cd02440">
    <property type="entry name" value="AdoMet_MTases"/>
    <property type="match status" value="1"/>
</dbReference>
<dbReference type="GO" id="GO:0008168">
    <property type="term" value="F:methyltransferase activity"/>
    <property type="evidence" value="ECO:0007669"/>
    <property type="project" value="UniProtKB-KW"/>
</dbReference>
<dbReference type="PANTHER" id="PTHR43464">
    <property type="entry name" value="METHYLTRANSFERASE"/>
    <property type="match status" value="1"/>
</dbReference>
<dbReference type="PANTHER" id="PTHR43464:SF82">
    <property type="entry name" value="METHYLTRANSFERASE DOMAIN-CONTAINING PROTEIN"/>
    <property type="match status" value="1"/>
</dbReference>
<organism evidence="2">
    <name type="scientific">Nakamurella sp. A5-74</name>
    <dbReference type="NCBI Taxonomy" id="3158264"/>
    <lineage>
        <taxon>Bacteria</taxon>
        <taxon>Bacillati</taxon>
        <taxon>Actinomycetota</taxon>
        <taxon>Actinomycetes</taxon>
        <taxon>Nakamurellales</taxon>
        <taxon>Nakamurellaceae</taxon>
        <taxon>Nakamurella</taxon>
    </lineage>
</organism>
<keyword evidence="2" id="KW-0808">Transferase</keyword>
<dbReference type="AlphaFoldDB" id="A0AAU8DWH8"/>
<proteinExistence type="predicted"/>
<dbReference type="Pfam" id="PF13649">
    <property type="entry name" value="Methyltransf_25"/>
    <property type="match status" value="1"/>
</dbReference>
<evidence type="ECO:0000259" key="1">
    <source>
        <dbReference type="Pfam" id="PF13649"/>
    </source>
</evidence>
<dbReference type="EMBL" id="CP159218">
    <property type="protein sequence ID" value="XCG65201.1"/>
    <property type="molecule type" value="Genomic_DNA"/>
</dbReference>
<sequence>MPAAEQERFESFVRSSDQSMWSTAALIMGIRGFGSPEARAAAAEVLRILDLETSSDLGPLDPDVVASQATASMIQVAALLGGEEQLWASQSDEALLAQGRASAQGAAQLARQGLMLPGLAEALGIVDHPRVLDVGTGVGAMAVFWAEQYPHIAVVGIDVLPRVLALAAANVSASTAGGRVILREQDVSTLDETDTYAFAWMPAPFIPEQALREGVRRVVDALVPGGWLTLGHGKFSGDPLEDALNRFKTISYGGTALDNDQASQLLLNGGLSEITSAPTPPGFPAFTIGRKAVKG</sequence>
<dbReference type="EC" id="2.1.-.-" evidence="2"/>
<dbReference type="InterPro" id="IPR041698">
    <property type="entry name" value="Methyltransf_25"/>
</dbReference>
<keyword evidence="2" id="KW-0489">Methyltransferase</keyword>
<feature type="domain" description="Methyltransferase" evidence="1">
    <location>
        <begin position="131"/>
        <end position="226"/>
    </location>
</feature>
<dbReference type="GO" id="GO:0032259">
    <property type="term" value="P:methylation"/>
    <property type="evidence" value="ECO:0007669"/>
    <property type="project" value="UniProtKB-KW"/>
</dbReference>
<dbReference type="RefSeq" id="WP_353650811.1">
    <property type="nucleotide sequence ID" value="NZ_CP159218.1"/>
</dbReference>
<dbReference type="Gene3D" id="3.40.50.150">
    <property type="entry name" value="Vaccinia Virus protein VP39"/>
    <property type="match status" value="1"/>
</dbReference>
<reference evidence="2" key="1">
    <citation type="submission" date="2024-05" db="EMBL/GenBank/DDBJ databases">
        <authorList>
            <person name="Cai S.Y."/>
            <person name="Jin L.M."/>
            <person name="Li H.R."/>
        </authorList>
    </citation>
    <scope>NUCLEOTIDE SEQUENCE</scope>
    <source>
        <strain evidence="2">A5-74</strain>
    </source>
</reference>
<evidence type="ECO:0000313" key="2">
    <source>
        <dbReference type="EMBL" id="XCG65201.1"/>
    </source>
</evidence>
<accession>A0AAU8DWH8</accession>
<dbReference type="SUPFAM" id="SSF53335">
    <property type="entry name" value="S-adenosyl-L-methionine-dependent methyltransferases"/>
    <property type="match status" value="1"/>
</dbReference>